<reference evidence="3 4" key="1">
    <citation type="submission" date="2016-07" db="EMBL/GenBank/DDBJ databases">
        <title>Pervasive Adenine N6-methylation of Active Genes in Fungi.</title>
        <authorList>
            <consortium name="DOE Joint Genome Institute"/>
            <person name="Mondo S.J."/>
            <person name="Dannebaum R.O."/>
            <person name="Kuo R.C."/>
            <person name="Labutti K."/>
            <person name="Haridas S."/>
            <person name="Kuo A."/>
            <person name="Salamov A."/>
            <person name="Ahrendt S.R."/>
            <person name="Lipzen A."/>
            <person name="Sullivan W."/>
            <person name="Andreopoulos W.B."/>
            <person name="Clum A."/>
            <person name="Lindquist E."/>
            <person name="Daum C."/>
            <person name="Ramamoorthy G.K."/>
            <person name="Gryganskyi A."/>
            <person name="Culley D."/>
            <person name="Magnuson J.K."/>
            <person name="James T.Y."/>
            <person name="O'Malley M.A."/>
            <person name="Stajich J.E."/>
            <person name="Spatafora J.W."/>
            <person name="Visel A."/>
            <person name="Grigoriev I.V."/>
        </authorList>
    </citation>
    <scope>NUCLEOTIDE SEQUENCE [LARGE SCALE GENOMIC DNA]</scope>
    <source>
        <strain evidence="3 4">NRRL 2496</strain>
    </source>
</reference>
<protein>
    <recommendedName>
        <fullName evidence="2">Arrestin-like N-terminal domain-containing protein</fullName>
    </recommendedName>
</protein>
<dbReference type="Proteomes" id="UP000242180">
    <property type="component" value="Unassembled WGS sequence"/>
</dbReference>
<feature type="domain" description="Arrestin-like N-terminal" evidence="2">
    <location>
        <begin position="29"/>
        <end position="144"/>
    </location>
</feature>
<comment type="caution">
    <text evidence="3">The sequence shown here is derived from an EMBL/GenBank/DDBJ whole genome shotgun (WGS) entry which is preliminary data.</text>
</comment>
<dbReference type="InterPro" id="IPR014752">
    <property type="entry name" value="Arrestin-like_C"/>
</dbReference>
<evidence type="ECO:0000313" key="3">
    <source>
        <dbReference type="EMBL" id="ORY96296.1"/>
    </source>
</evidence>
<dbReference type="OMA" id="QGTHSTH"/>
<accession>A0A1X2HD87</accession>
<keyword evidence="4" id="KW-1185">Reference proteome</keyword>
<evidence type="ECO:0000259" key="2">
    <source>
        <dbReference type="Pfam" id="PF00339"/>
    </source>
</evidence>
<dbReference type="InParanoid" id="A0A1X2HD87"/>
<dbReference type="STRING" id="13706.A0A1X2HD87"/>
<dbReference type="OrthoDB" id="2333384at2759"/>
<dbReference type="AlphaFoldDB" id="A0A1X2HD87"/>
<evidence type="ECO:0000313" key="4">
    <source>
        <dbReference type="Proteomes" id="UP000242180"/>
    </source>
</evidence>
<feature type="compositionally biased region" description="Low complexity" evidence="1">
    <location>
        <begin position="483"/>
        <end position="500"/>
    </location>
</feature>
<gene>
    <name evidence="3" type="ORF">BCR43DRAFT_491449</name>
</gene>
<organism evidence="3 4">
    <name type="scientific">Syncephalastrum racemosum</name>
    <name type="common">Filamentous fungus</name>
    <dbReference type="NCBI Taxonomy" id="13706"/>
    <lineage>
        <taxon>Eukaryota</taxon>
        <taxon>Fungi</taxon>
        <taxon>Fungi incertae sedis</taxon>
        <taxon>Mucoromycota</taxon>
        <taxon>Mucoromycotina</taxon>
        <taxon>Mucoromycetes</taxon>
        <taxon>Mucorales</taxon>
        <taxon>Syncephalastraceae</taxon>
        <taxon>Syncephalastrum</taxon>
    </lineage>
</organism>
<dbReference type="InterPro" id="IPR011021">
    <property type="entry name" value="Arrestin-like_N"/>
</dbReference>
<sequence>MTKGLIAVDLIFPPTVHFFGPRPCDKYSTYPRRQKVRGKLRIVTSKAIKFQHVEIRLKGHTEVCWRDPLRSQSSILAEKLYAYKTLRKSKSTLLDDATLPAGVTELGFEVSLPGYLCATYESDLCEIRYMLMARLIPAAKFSKETGITKEIKIQKTLMPKDVASGHVVGFRVPRLSMCGARPGCLKWEFRVPRWVCLEDDMLVFDGLLRACSPLAPIQIDKVQVDVVQEEIYRDEMPESNYSKRQLLVCHHAPSTYLHPPLDTNISFSFPLLLHLSEPTGHPTTKIASSSGDTITFLKRGRLTYSLESPYHDIHHYIRLIIYPTSSQPICLGLPIRITRRINTADLEPMPSGDDLPSYHSITRDIEQLPDYRAVDDNDDEVQVNDDDDPMAFAFDENEGGDLVHELEGGQSYVYAQGFVSSSGSSSQRVVDEEVDIGDMRSSWHHWQHVGRRERQHTLSSLQERPPFEMPSQHTVVAVRAPSSEETGTERNSSSSGSCGRSSKKNIIIVRERSLSDFAAT</sequence>
<name>A0A1X2HD87_SYNRA</name>
<dbReference type="EMBL" id="MCGN01000005">
    <property type="protein sequence ID" value="ORY96296.1"/>
    <property type="molecule type" value="Genomic_DNA"/>
</dbReference>
<evidence type="ECO:0000256" key="1">
    <source>
        <dbReference type="SAM" id="MobiDB-lite"/>
    </source>
</evidence>
<proteinExistence type="predicted"/>
<dbReference type="Pfam" id="PF00339">
    <property type="entry name" value="Arrestin_N"/>
    <property type="match status" value="1"/>
</dbReference>
<dbReference type="Gene3D" id="2.60.40.640">
    <property type="match status" value="1"/>
</dbReference>
<feature type="region of interest" description="Disordered" evidence="1">
    <location>
        <begin position="454"/>
        <end position="502"/>
    </location>
</feature>